<feature type="region of interest" description="Disordered" evidence="1">
    <location>
        <begin position="180"/>
        <end position="201"/>
    </location>
</feature>
<keyword evidence="4" id="KW-1185">Reference proteome</keyword>
<protein>
    <submittedName>
        <fullName evidence="3">Uncharacterized protein</fullName>
    </submittedName>
</protein>
<evidence type="ECO:0000256" key="1">
    <source>
        <dbReference type="SAM" id="MobiDB-lite"/>
    </source>
</evidence>
<accession>G4YZA4</accession>
<dbReference type="AlphaFoldDB" id="G4YZA4"/>
<organism evidence="3 4">
    <name type="scientific">Phytophthora sojae (strain P6497)</name>
    <name type="common">Soybean stem and root rot agent</name>
    <name type="synonym">Phytophthora megasperma f. sp. glycines</name>
    <dbReference type="NCBI Taxonomy" id="1094619"/>
    <lineage>
        <taxon>Eukaryota</taxon>
        <taxon>Sar</taxon>
        <taxon>Stramenopiles</taxon>
        <taxon>Oomycota</taxon>
        <taxon>Peronosporomycetes</taxon>
        <taxon>Peronosporales</taxon>
        <taxon>Peronosporaceae</taxon>
        <taxon>Phytophthora</taxon>
    </lineage>
</organism>
<evidence type="ECO:0000313" key="3">
    <source>
        <dbReference type="EMBL" id="EGZ24579.1"/>
    </source>
</evidence>
<evidence type="ECO:0000313" key="4">
    <source>
        <dbReference type="Proteomes" id="UP000002640"/>
    </source>
</evidence>
<name>G4YZA4_PHYSP</name>
<dbReference type="InParanoid" id="G4YZA4"/>
<dbReference type="Proteomes" id="UP000002640">
    <property type="component" value="Unassembled WGS sequence"/>
</dbReference>
<dbReference type="GeneID" id="20641394"/>
<dbReference type="OMA" id="RATWWFF"/>
<keyword evidence="2" id="KW-0812">Transmembrane</keyword>
<gene>
    <name evidence="3" type="ORF">PHYSODRAFT_296613</name>
</gene>
<sequence length="201" mass="22208">MDTYAVDSAKTLCSYETQAQRPPRSELYYNIAMIQGAMSRSGTISSERSHPSQPGPAIFMRRRHCIRVVRTVVVVVQCSIWCQAQVAAADCWIGSNGKEICNTDPTGLRATWWFFFVLLLFAGVATGCFDADWGLCGSKDNNELEAGQDTGISRLENGLPNEERGLSVSLVQPLLGGREADKMQHQATPSPPKPVYRYFDP</sequence>
<feature type="transmembrane region" description="Helical" evidence="2">
    <location>
        <begin position="110"/>
        <end position="129"/>
    </location>
</feature>
<dbReference type="EMBL" id="JH159152">
    <property type="protein sequence ID" value="EGZ24579.1"/>
    <property type="molecule type" value="Genomic_DNA"/>
</dbReference>
<dbReference type="KEGG" id="psoj:PHYSODRAFT_296613"/>
<keyword evidence="2" id="KW-1133">Transmembrane helix</keyword>
<proteinExistence type="predicted"/>
<evidence type="ECO:0000256" key="2">
    <source>
        <dbReference type="SAM" id="Phobius"/>
    </source>
</evidence>
<reference evidence="3 4" key="1">
    <citation type="journal article" date="2006" name="Science">
        <title>Phytophthora genome sequences uncover evolutionary origins and mechanisms of pathogenesis.</title>
        <authorList>
            <person name="Tyler B.M."/>
            <person name="Tripathy S."/>
            <person name="Zhang X."/>
            <person name="Dehal P."/>
            <person name="Jiang R.H."/>
            <person name="Aerts A."/>
            <person name="Arredondo F.D."/>
            <person name="Baxter L."/>
            <person name="Bensasson D."/>
            <person name="Beynon J.L."/>
            <person name="Chapman J."/>
            <person name="Damasceno C.M."/>
            <person name="Dorrance A.E."/>
            <person name="Dou D."/>
            <person name="Dickerman A.W."/>
            <person name="Dubchak I.L."/>
            <person name="Garbelotto M."/>
            <person name="Gijzen M."/>
            <person name="Gordon S.G."/>
            <person name="Govers F."/>
            <person name="Grunwald N.J."/>
            <person name="Huang W."/>
            <person name="Ivors K.L."/>
            <person name="Jones R.W."/>
            <person name="Kamoun S."/>
            <person name="Krampis K."/>
            <person name="Lamour K.H."/>
            <person name="Lee M.K."/>
            <person name="McDonald W.H."/>
            <person name="Medina M."/>
            <person name="Meijer H.J."/>
            <person name="Nordberg E.K."/>
            <person name="Maclean D.J."/>
            <person name="Ospina-Giraldo M.D."/>
            <person name="Morris P.F."/>
            <person name="Phuntumart V."/>
            <person name="Putnam N.H."/>
            <person name="Rash S."/>
            <person name="Rose J.K."/>
            <person name="Sakihama Y."/>
            <person name="Salamov A.A."/>
            <person name="Savidor A."/>
            <person name="Scheuring C.F."/>
            <person name="Smith B.M."/>
            <person name="Sobral B.W."/>
            <person name="Terry A."/>
            <person name="Torto-Alalibo T.A."/>
            <person name="Win J."/>
            <person name="Xu Z."/>
            <person name="Zhang H."/>
            <person name="Grigoriev I.V."/>
            <person name="Rokhsar D.S."/>
            <person name="Boore J.L."/>
        </authorList>
    </citation>
    <scope>NUCLEOTIDE SEQUENCE [LARGE SCALE GENOMIC DNA]</scope>
    <source>
        <strain evidence="3 4">P6497</strain>
    </source>
</reference>
<dbReference type="RefSeq" id="XP_009519867.1">
    <property type="nucleotide sequence ID" value="XM_009521572.1"/>
</dbReference>
<keyword evidence="2" id="KW-0472">Membrane</keyword>